<sequence length="92" mass="11142">MLKVLFLKIKAVVLQDEELKLHKLRKVQDSVYDSAKKSKVSTWLWIYAETAEFFNFHIWEELDNAYLNKVIHYKNKFYKVIEIDPTDKVRYS</sequence>
<dbReference type="Proteomes" id="UP000652691">
    <property type="component" value="Unassembled WGS sequence"/>
</dbReference>
<name>A0ABD0A618_9GAMM</name>
<evidence type="ECO:0000313" key="1">
    <source>
        <dbReference type="EMBL" id="GGH32083.1"/>
    </source>
</evidence>
<evidence type="ECO:0000313" key="2">
    <source>
        <dbReference type="Proteomes" id="UP000652691"/>
    </source>
</evidence>
<organism evidence="1 2">
    <name type="scientific">Acinetobacter courvalinii</name>
    <dbReference type="NCBI Taxonomy" id="280147"/>
    <lineage>
        <taxon>Bacteria</taxon>
        <taxon>Pseudomonadati</taxon>
        <taxon>Pseudomonadota</taxon>
        <taxon>Gammaproteobacteria</taxon>
        <taxon>Moraxellales</taxon>
        <taxon>Moraxellaceae</taxon>
        <taxon>Acinetobacter</taxon>
    </lineage>
</organism>
<dbReference type="EMBL" id="BMDA01000001">
    <property type="protein sequence ID" value="GGH32083.1"/>
    <property type="molecule type" value="Genomic_DNA"/>
</dbReference>
<accession>A0ABD0A618</accession>
<dbReference type="AlphaFoldDB" id="A0ABD0A618"/>
<proteinExistence type="predicted"/>
<protein>
    <submittedName>
        <fullName evidence="1">Uncharacterized protein</fullName>
    </submittedName>
</protein>
<reference evidence="1 2" key="1">
    <citation type="journal article" date="2014" name="Int. J. Syst. Evol. Microbiol.">
        <title>Complete genome sequence of Corynebacterium casei LMG S-19264T (=DSM 44701T), isolated from a smear-ripened cheese.</title>
        <authorList>
            <consortium name="US DOE Joint Genome Institute (JGI-PGF)"/>
            <person name="Walter F."/>
            <person name="Albersmeier A."/>
            <person name="Kalinowski J."/>
            <person name="Ruckert C."/>
        </authorList>
    </citation>
    <scope>NUCLEOTIDE SEQUENCE [LARGE SCALE GENOMIC DNA]</scope>
    <source>
        <strain evidence="1 2">CCM 8635</strain>
    </source>
</reference>
<gene>
    <name evidence="1" type="ORF">GCM10007354_13140</name>
</gene>
<comment type="caution">
    <text evidence="1">The sequence shown here is derived from an EMBL/GenBank/DDBJ whole genome shotgun (WGS) entry which is preliminary data.</text>
</comment>